<proteinExistence type="predicted"/>
<evidence type="ECO:0000313" key="2">
    <source>
        <dbReference type="EMBL" id="GMI26565.1"/>
    </source>
</evidence>
<accession>A0ABQ6MHS3</accession>
<evidence type="ECO:0000256" key="1">
    <source>
        <dbReference type="SAM" id="Coils"/>
    </source>
</evidence>
<name>A0ABQ6MHS3_9STRA</name>
<organism evidence="2 3">
    <name type="scientific">Tetraparma gracilis</name>
    <dbReference type="NCBI Taxonomy" id="2962635"/>
    <lineage>
        <taxon>Eukaryota</taxon>
        <taxon>Sar</taxon>
        <taxon>Stramenopiles</taxon>
        <taxon>Ochrophyta</taxon>
        <taxon>Bolidophyceae</taxon>
        <taxon>Parmales</taxon>
        <taxon>Triparmaceae</taxon>
        <taxon>Tetraparma</taxon>
    </lineage>
</organism>
<keyword evidence="1" id="KW-0175">Coiled coil</keyword>
<evidence type="ECO:0000313" key="3">
    <source>
        <dbReference type="Proteomes" id="UP001165060"/>
    </source>
</evidence>
<reference evidence="2 3" key="1">
    <citation type="journal article" date="2023" name="Commun. Biol.">
        <title>Genome analysis of Parmales, the sister group of diatoms, reveals the evolutionary specialization of diatoms from phago-mixotrophs to photoautotrophs.</title>
        <authorList>
            <person name="Ban H."/>
            <person name="Sato S."/>
            <person name="Yoshikawa S."/>
            <person name="Yamada K."/>
            <person name="Nakamura Y."/>
            <person name="Ichinomiya M."/>
            <person name="Sato N."/>
            <person name="Blanc-Mathieu R."/>
            <person name="Endo H."/>
            <person name="Kuwata A."/>
            <person name="Ogata H."/>
        </authorList>
    </citation>
    <scope>NUCLEOTIDE SEQUENCE [LARGE SCALE GENOMIC DNA]</scope>
</reference>
<dbReference type="EMBL" id="BRYB01004157">
    <property type="protein sequence ID" value="GMI26565.1"/>
    <property type="molecule type" value="Genomic_DNA"/>
</dbReference>
<gene>
    <name evidence="2" type="ORF">TeGR_g11946</name>
</gene>
<comment type="caution">
    <text evidence="2">The sequence shown here is derived from an EMBL/GenBank/DDBJ whole genome shotgun (WGS) entry which is preliminary data.</text>
</comment>
<dbReference type="Proteomes" id="UP001165060">
    <property type="component" value="Unassembled WGS sequence"/>
</dbReference>
<protein>
    <submittedName>
        <fullName evidence="2">Uncharacterized protein</fullName>
    </submittedName>
</protein>
<feature type="coiled-coil region" evidence="1">
    <location>
        <begin position="73"/>
        <end position="100"/>
    </location>
</feature>
<sequence>MSAAAKVNALEAKRDQLLASQAQVSDQANAILTKKGGLNESSRMVRKNLQAAIAVAQQPGFFEYYQVNDECKSAEKQNELKKLTQNIKRFQKEIDQVNSEIAANQPKKSVPLAPNVSSFQQWFSQYGTPKPSPHGILTQIQDDPKIYGGTSHHAGFRTLSKQMRKGRCTR</sequence>
<keyword evidence="3" id="KW-1185">Reference proteome</keyword>